<keyword evidence="5" id="KW-0175">Coiled coil</keyword>
<evidence type="ECO:0000256" key="2">
    <source>
        <dbReference type="ARBA" id="ARBA00022771"/>
    </source>
</evidence>
<dbReference type="EMBL" id="VDMD01000026">
    <property type="protein sequence ID" value="TRM59701.1"/>
    <property type="molecule type" value="Genomic_DNA"/>
</dbReference>
<keyword evidence="3" id="KW-0862">Zinc</keyword>
<sequence>MCKVWPQPEDYREVQTMEPPLTRGHMVCVKGCVAKVVQDGFVMTAAGDTDILFLFGTDRRRLADSTIKVNLVGVVSSEAVAPGLHTDRLALFALRAMPADPHKMQRLQAILRRSFIHDRIDPSSAPRHAPLIEDIVHDDQYLADIVMHPPPIHIHITTFLKDAASKTQINLVRGVAEVIPKLHCLALFLHMPQLAPFDIDFLMAFFAWSQYVFPVGVDLGLYDPADHSFIYTWRTETSVQLILTARFIISKYSDAVSAAFIDDPRAQQLGLMLVRAWASWLDDDCVGPDSPVSHPIVAALRPEYARVFAGTMPYFYMRCTLPVVRSTIHSLLETTFPNSTNALINRTNALLATCERSLRLLANHSPTVECYLMLCTLPHIVPVQYRQPGIELPLALMKACVSSVKRILVEIKTPRSAFDRYVPEHVWMPLLLFCSVSDTNVINALQCGLFNVMVRLRKLGRPIFGLVAAHRGAQRVARLQLNHLALPLYKVALLGPGGRHTHIERLTAITICRRHLLLQEASKVRASFPTCSIVHCPRNGRTSLSRACRCGRFLYCSQVCQRIHWREEHRQHCPAPHEGLTSTRVVSHAVAEARLLMISLGIGPTYVSTTPLRFTLRLDHLDGVDPSWSTPPLDPADTMAGSHSSVVVDVQYLTDQHSAPVGATQSELRTVRVHVHPASCVGYGARYQSLTCTYQASEGSPPLHEDAPGPPRTISRPLVPPATPTLSKIKASALRSDAGPPAKTSRRHRRLFTEAPSPFADGPALTTSDADAVKSRRRSDVGPFREDAGWAPPPLHKDTQPLFADGPALTTGDTAGVECQLASLDAGLPEDAAGGNAASPRRDTNPFAPPPRPVFTEGPTLNTSEAYVIKPYSFHGLVRTLREDAARSSPKAGGGLGAAFVNGLLSAKDAEIRNLKLRLKDLDHAKALAAQSATHSEQRMDQLRLQMADLALEVEKLQHDAQSSRASDEGNMYMLRMVADVWTFKKSAAMPLLRWRGPSERQSVQSRRLRRSQLHVQRLYPLWSPLLNALIMSPSRDASLAKPMGGEAALRTLANMSSVLQRIHELTAEEQLADDHDLADTSLGPPP</sequence>
<protein>
    <recommendedName>
        <fullName evidence="7">MYND-type domain-containing protein</fullName>
    </recommendedName>
</protein>
<dbReference type="GO" id="GO:0008270">
    <property type="term" value="F:zinc ion binding"/>
    <property type="evidence" value="ECO:0007669"/>
    <property type="project" value="UniProtKB-KW"/>
</dbReference>
<feature type="domain" description="MYND-type" evidence="7">
    <location>
        <begin position="536"/>
        <end position="573"/>
    </location>
</feature>
<evidence type="ECO:0000256" key="4">
    <source>
        <dbReference type="PROSITE-ProRule" id="PRU00134"/>
    </source>
</evidence>
<evidence type="ECO:0000259" key="7">
    <source>
        <dbReference type="PROSITE" id="PS50865"/>
    </source>
</evidence>
<dbReference type="OrthoDB" id="432970at2759"/>
<dbReference type="Proteomes" id="UP000320762">
    <property type="component" value="Unassembled WGS sequence"/>
</dbReference>
<name>A0A550C4G2_9AGAR</name>
<evidence type="ECO:0000256" key="6">
    <source>
        <dbReference type="SAM" id="MobiDB-lite"/>
    </source>
</evidence>
<evidence type="ECO:0000313" key="8">
    <source>
        <dbReference type="EMBL" id="TRM59701.1"/>
    </source>
</evidence>
<dbReference type="SUPFAM" id="SSF144232">
    <property type="entry name" value="HIT/MYND zinc finger-like"/>
    <property type="match status" value="1"/>
</dbReference>
<proteinExistence type="predicted"/>
<feature type="compositionally biased region" description="Basic and acidic residues" evidence="6">
    <location>
        <begin position="771"/>
        <end position="788"/>
    </location>
</feature>
<evidence type="ECO:0000313" key="9">
    <source>
        <dbReference type="Proteomes" id="UP000320762"/>
    </source>
</evidence>
<keyword evidence="9" id="KW-1185">Reference proteome</keyword>
<feature type="region of interest" description="Disordered" evidence="6">
    <location>
        <begin position="828"/>
        <end position="859"/>
    </location>
</feature>
<keyword evidence="2 4" id="KW-0863">Zinc-finger</keyword>
<dbReference type="AlphaFoldDB" id="A0A550C4G2"/>
<feature type="region of interest" description="Disordered" evidence="6">
    <location>
        <begin position="697"/>
        <end position="809"/>
    </location>
</feature>
<keyword evidence="1" id="KW-0479">Metal-binding</keyword>
<evidence type="ECO:0000256" key="1">
    <source>
        <dbReference type="ARBA" id="ARBA00022723"/>
    </source>
</evidence>
<comment type="caution">
    <text evidence="8">The sequence shown here is derived from an EMBL/GenBank/DDBJ whole genome shotgun (WGS) entry which is preliminary data.</text>
</comment>
<evidence type="ECO:0000256" key="5">
    <source>
        <dbReference type="SAM" id="Coils"/>
    </source>
</evidence>
<organism evidence="8 9">
    <name type="scientific">Schizophyllum amplum</name>
    <dbReference type="NCBI Taxonomy" id="97359"/>
    <lineage>
        <taxon>Eukaryota</taxon>
        <taxon>Fungi</taxon>
        <taxon>Dikarya</taxon>
        <taxon>Basidiomycota</taxon>
        <taxon>Agaricomycotina</taxon>
        <taxon>Agaricomycetes</taxon>
        <taxon>Agaricomycetidae</taxon>
        <taxon>Agaricales</taxon>
        <taxon>Schizophyllaceae</taxon>
        <taxon>Schizophyllum</taxon>
    </lineage>
</organism>
<dbReference type="Gene3D" id="6.10.140.2220">
    <property type="match status" value="1"/>
</dbReference>
<dbReference type="PROSITE" id="PS50865">
    <property type="entry name" value="ZF_MYND_2"/>
    <property type="match status" value="1"/>
</dbReference>
<dbReference type="InterPro" id="IPR002893">
    <property type="entry name" value="Znf_MYND"/>
</dbReference>
<gene>
    <name evidence="8" type="ORF">BD626DRAFT_572379</name>
</gene>
<accession>A0A550C4G2</accession>
<evidence type="ECO:0000256" key="3">
    <source>
        <dbReference type="ARBA" id="ARBA00022833"/>
    </source>
</evidence>
<feature type="coiled-coil region" evidence="5">
    <location>
        <begin position="905"/>
        <end position="960"/>
    </location>
</feature>
<reference evidence="8 9" key="1">
    <citation type="journal article" date="2019" name="New Phytol.">
        <title>Comparative genomics reveals unique wood-decay strategies and fruiting body development in the Schizophyllaceae.</title>
        <authorList>
            <person name="Almasi E."/>
            <person name="Sahu N."/>
            <person name="Krizsan K."/>
            <person name="Balint B."/>
            <person name="Kovacs G.M."/>
            <person name="Kiss B."/>
            <person name="Cseklye J."/>
            <person name="Drula E."/>
            <person name="Henrissat B."/>
            <person name="Nagy I."/>
            <person name="Chovatia M."/>
            <person name="Adam C."/>
            <person name="LaButti K."/>
            <person name="Lipzen A."/>
            <person name="Riley R."/>
            <person name="Grigoriev I.V."/>
            <person name="Nagy L.G."/>
        </authorList>
    </citation>
    <scope>NUCLEOTIDE SEQUENCE [LARGE SCALE GENOMIC DNA]</scope>
    <source>
        <strain evidence="8 9">NL-1724</strain>
    </source>
</reference>